<comment type="caution">
    <text evidence="1">The sequence shown here is derived from an EMBL/GenBank/DDBJ whole genome shotgun (WGS) entry which is preliminary data.</text>
</comment>
<evidence type="ECO:0000313" key="1">
    <source>
        <dbReference type="EMBL" id="KAB2570750.1"/>
    </source>
</evidence>
<dbReference type="EMBL" id="VCHE01000124">
    <property type="protein sequence ID" value="KAB2570750.1"/>
    <property type="molecule type" value="Genomic_DNA"/>
</dbReference>
<proteinExistence type="predicted"/>
<gene>
    <name evidence="1" type="ORF">DBV05_g10600</name>
</gene>
<protein>
    <submittedName>
        <fullName evidence="1">Uncharacterized protein</fullName>
    </submittedName>
</protein>
<reference evidence="1 2" key="1">
    <citation type="journal article" date="2019" name="Sci. Rep.">
        <title>A multi-omics analysis of the grapevine pathogen Lasiodiplodia theobromae reveals that temperature affects the expression of virulence- and pathogenicity-related genes.</title>
        <authorList>
            <person name="Felix C."/>
            <person name="Meneses R."/>
            <person name="Goncalves M.F.M."/>
            <person name="Tilleman L."/>
            <person name="Duarte A.S."/>
            <person name="Jorrin-Novo J.V."/>
            <person name="Van de Peer Y."/>
            <person name="Deforce D."/>
            <person name="Van Nieuwerburgh F."/>
            <person name="Esteves A.C."/>
            <person name="Alves A."/>
        </authorList>
    </citation>
    <scope>NUCLEOTIDE SEQUENCE [LARGE SCALE GENOMIC DNA]</scope>
    <source>
        <strain evidence="1 2">LA-SOL3</strain>
    </source>
</reference>
<name>A0A5N5CZE4_9PEZI</name>
<dbReference type="Proteomes" id="UP000325902">
    <property type="component" value="Unassembled WGS sequence"/>
</dbReference>
<accession>A0A5N5CZE4</accession>
<evidence type="ECO:0000313" key="2">
    <source>
        <dbReference type="Proteomes" id="UP000325902"/>
    </source>
</evidence>
<keyword evidence="2" id="KW-1185">Reference proteome</keyword>
<organism evidence="1 2">
    <name type="scientific">Lasiodiplodia theobromae</name>
    <dbReference type="NCBI Taxonomy" id="45133"/>
    <lineage>
        <taxon>Eukaryota</taxon>
        <taxon>Fungi</taxon>
        <taxon>Dikarya</taxon>
        <taxon>Ascomycota</taxon>
        <taxon>Pezizomycotina</taxon>
        <taxon>Dothideomycetes</taxon>
        <taxon>Dothideomycetes incertae sedis</taxon>
        <taxon>Botryosphaeriales</taxon>
        <taxon>Botryosphaeriaceae</taxon>
        <taxon>Lasiodiplodia</taxon>
    </lineage>
</organism>
<dbReference type="AlphaFoldDB" id="A0A5N5CZE4"/>
<sequence length="202" mass="22909">MTSTQKARIAQLKITAAASPAIALAAPQPPVRVQILTGKSDYYERWSNQTLCVIDANQAYFNSNEGRKIDFLMTCGHRARRSQAPGTKMKTLDDTYLPRGVHAQPYNDVKLLHMRDYERYANFLPKFLAPASCQDRCEDDRIELCDRLNRRFPSTLIGWPKDSSKDVVARYQALDHGVARYDGRFLSRSSMRIPVLGVVLSL</sequence>